<organism evidence="1 2">
    <name type="scientific">Lutimonas vermicola</name>
    <dbReference type="NCBI Taxonomy" id="414288"/>
    <lineage>
        <taxon>Bacteria</taxon>
        <taxon>Pseudomonadati</taxon>
        <taxon>Bacteroidota</taxon>
        <taxon>Flavobacteriia</taxon>
        <taxon>Flavobacteriales</taxon>
        <taxon>Flavobacteriaceae</taxon>
        <taxon>Lutimonas</taxon>
    </lineage>
</organism>
<proteinExistence type="predicted"/>
<name>A0ABU9L261_9FLAO</name>
<dbReference type="Proteomes" id="UP001474120">
    <property type="component" value="Unassembled WGS sequence"/>
</dbReference>
<accession>A0ABU9L261</accession>
<evidence type="ECO:0000313" key="2">
    <source>
        <dbReference type="Proteomes" id="UP001474120"/>
    </source>
</evidence>
<dbReference type="PROSITE" id="PS51257">
    <property type="entry name" value="PROKAR_LIPOPROTEIN"/>
    <property type="match status" value="1"/>
</dbReference>
<evidence type="ECO:0000313" key="1">
    <source>
        <dbReference type="EMBL" id="MEL4456528.1"/>
    </source>
</evidence>
<reference evidence="1 2" key="1">
    <citation type="submission" date="2024-04" db="EMBL/GenBank/DDBJ databases">
        <title>whole genome sequencing of Lutimonas vermicola strain IMCC1616.</title>
        <authorList>
            <person name="Bae S.S."/>
        </authorList>
    </citation>
    <scope>NUCLEOTIDE SEQUENCE [LARGE SCALE GENOMIC DNA]</scope>
    <source>
        <strain evidence="1 2">IMCC1616</strain>
    </source>
</reference>
<sequence length="289" mass="33072">MNRLSILAIFLFLLYSCSDDSSKTEQAIGPQNIQVDIEIKGAHDGNLFGDGSGVVYLRVKAENTNQFKVIYEGTEIIRSTSEYYDYGFYAKEPGIHEYELEIQAINTKLNLSRSQFVNIKVNKIYPVPENLFANLMVGNKKWRIDTSVDRPVTTRTPSGEVISHTVQLNEKYDAMYDDTYKFGYLSLIHETNGHIVGNVNSLSQDFGAVDEEVNDDNEYEDYPLESYSASWMYSPSKEGWNLHMSDQGFIGSYVGGDHVYEIMWHSKRQFMVRTIGADGNYWHFLMTSE</sequence>
<gene>
    <name evidence="1" type="ORF">AABB81_11515</name>
</gene>
<keyword evidence="2" id="KW-1185">Reference proteome</keyword>
<protein>
    <submittedName>
        <fullName evidence="1">Uncharacterized protein</fullName>
    </submittedName>
</protein>
<dbReference type="RefSeq" id="WP_342160673.1">
    <property type="nucleotide sequence ID" value="NZ_JBCDNA010000002.1"/>
</dbReference>
<dbReference type="EMBL" id="JBCDNA010000002">
    <property type="protein sequence ID" value="MEL4456528.1"/>
    <property type="molecule type" value="Genomic_DNA"/>
</dbReference>
<comment type="caution">
    <text evidence="1">The sequence shown here is derived from an EMBL/GenBank/DDBJ whole genome shotgun (WGS) entry which is preliminary data.</text>
</comment>